<dbReference type="Proteomes" id="UP000237271">
    <property type="component" value="Unassembled WGS sequence"/>
</dbReference>
<reference evidence="1 2" key="1">
    <citation type="journal article" date="2017" name="Genome Biol. Evol.">
        <title>Phytophthora megakarya and P. palmivora, closely related causal agents of cacao black pod rot, underwent increases in genome sizes and gene numbers by different mechanisms.</title>
        <authorList>
            <person name="Ali S.S."/>
            <person name="Shao J."/>
            <person name="Lary D.J."/>
            <person name="Kronmiller B."/>
            <person name="Shen D."/>
            <person name="Strem M.D."/>
            <person name="Amoako-Attah I."/>
            <person name="Akrofi A.Y."/>
            <person name="Begoude B.A."/>
            <person name="Ten Hoopen G.M."/>
            <person name="Coulibaly K."/>
            <person name="Kebe B.I."/>
            <person name="Melnick R.L."/>
            <person name="Guiltinan M.J."/>
            <person name="Tyler B.M."/>
            <person name="Meinhardt L.W."/>
            <person name="Bailey B.A."/>
        </authorList>
    </citation>
    <scope>NUCLEOTIDE SEQUENCE [LARGE SCALE GENOMIC DNA]</scope>
    <source>
        <strain evidence="2">sbr112.9</strain>
    </source>
</reference>
<gene>
    <name evidence="1" type="ORF">PHPALM_11138</name>
</gene>
<protein>
    <submittedName>
        <fullName evidence="1">Uncharacterized protein</fullName>
    </submittedName>
</protein>
<evidence type="ECO:0000313" key="1">
    <source>
        <dbReference type="EMBL" id="POM72188.1"/>
    </source>
</evidence>
<dbReference type="AlphaFoldDB" id="A0A2P4Y318"/>
<evidence type="ECO:0000313" key="2">
    <source>
        <dbReference type="Proteomes" id="UP000237271"/>
    </source>
</evidence>
<organism evidence="1 2">
    <name type="scientific">Phytophthora palmivora</name>
    <dbReference type="NCBI Taxonomy" id="4796"/>
    <lineage>
        <taxon>Eukaryota</taxon>
        <taxon>Sar</taxon>
        <taxon>Stramenopiles</taxon>
        <taxon>Oomycota</taxon>
        <taxon>Peronosporomycetes</taxon>
        <taxon>Peronosporales</taxon>
        <taxon>Peronosporaceae</taxon>
        <taxon>Phytophthora</taxon>
    </lineage>
</organism>
<proteinExistence type="predicted"/>
<sequence>RSSSSASWTRTLATTSASVPCAASGITRPVTACCSRMTRVYMLAATSRRSTSVESSLS</sequence>
<comment type="caution">
    <text evidence="1">The sequence shown here is derived from an EMBL/GenBank/DDBJ whole genome shotgun (WGS) entry which is preliminary data.</text>
</comment>
<name>A0A2P4Y318_9STRA</name>
<dbReference type="EMBL" id="NCKW01006118">
    <property type="protein sequence ID" value="POM72188.1"/>
    <property type="molecule type" value="Genomic_DNA"/>
</dbReference>
<feature type="non-terminal residue" evidence="1">
    <location>
        <position position="1"/>
    </location>
</feature>
<keyword evidence="2" id="KW-1185">Reference proteome</keyword>
<accession>A0A2P4Y318</accession>
<feature type="non-terminal residue" evidence="1">
    <location>
        <position position="58"/>
    </location>
</feature>